<comment type="caution">
    <text evidence="2">The sequence shown here is derived from an EMBL/GenBank/DDBJ whole genome shotgun (WGS) entry which is preliminary data.</text>
</comment>
<dbReference type="Proteomes" id="UP001589667">
    <property type="component" value="Unassembled WGS sequence"/>
</dbReference>
<name>A0ABV5SK56_9MICO</name>
<reference evidence="2 3" key="1">
    <citation type="submission" date="2024-09" db="EMBL/GenBank/DDBJ databases">
        <authorList>
            <person name="Sun Q."/>
            <person name="Mori K."/>
        </authorList>
    </citation>
    <scope>NUCLEOTIDE SEQUENCE [LARGE SCALE GENOMIC DNA]</scope>
    <source>
        <strain evidence="2 3">JCM 14321</strain>
    </source>
</reference>
<dbReference type="EMBL" id="JBHMBL010000001">
    <property type="protein sequence ID" value="MFB9640725.1"/>
    <property type="molecule type" value="Genomic_DNA"/>
</dbReference>
<keyword evidence="3" id="KW-1185">Reference proteome</keyword>
<gene>
    <name evidence="2" type="ORF">ACFFQV_00340</name>
</gene>
<evidence type="ECO:0000259" key="1">
    <source>
        <dbReference type="SMART" id="SM00974"/>
    </source>
</evidence>
<accession>A0ABV5SK56</accession>
<protein>
    <submittedName>
        <fullName evidence="2">GIY-YIG nuclease family protein</fullName>
    </submittedName>
</protein>
<proteinExistence type="predicted"/>
<sequence length="206" mass="22700">MAVRANGGPSGASGGADVERRCGLVDDDGRACPHPAQPAAPLPLCAGHLLLAHDWVEREVGTTDLLPGPCPACGSRVGVRYPSGWICAECEWRYGELPDRTLDDDPVEVVYYLRYRDQVKIGTSANPRRRVASLPHDEVLAFEQGGRLLERARHEQFAAFRGAGTEWFEVHEALLEHIAGLSAGVHDPWAQYSRWVSRRLARPSRD</sequence>
<dbReference type="RefSeq" id="WP_157423838.1">
    <property type="nucleotide sequence ID" value="NZ_BAAANI010000008.1"/>
</dbReference>
<evidence type="ECO:0000313" key="2">
    <source>
        <dbReference type="EMBL" id="MFB9640725.1"/>
    </source>
</evidence>
<feature type="domain" description="Bacteriophage T5 Orf172 DNA-binding" evidence="1">
    <location>
        <begin position="113"/>
        <end position="181"/>
    </location>
</feature>
<organism evidence="2 3">
    <name type="scientific">Agromyces lapidis</name>
    <dbReference type="NCBI Taxonomy" id="279574"/>
    <lineage>
        <taxon>Bacteria</taxon>
        <taxon>Bacillati</taxon>
        <taxon>Actinomycetota</taxon>
        <taxon>Actinomycetes</taxon>
        <taxon>Micrococcales</taxon>
        <taxon>Microbacteriaceae</taxon>
        <taxon>Agromyces</taxon>
    </lineage>
</organism>
<evidence type="ECO:0000313" key="3">
    <source>
        <dbReference type="Proteomes" id="UP001589667"/>
    </source>
</evidence>
<dbReference type="InterPro" id="IPR018306">
    <property type="entry name" value="Phage_T5_Orf172_DNA-bd"/>
</dbReference>
<dbReference type="Pfam" id="PF10544">
    <property type="entry name" value="T5orf172"/>
    <property type="match status" value="1"/>
</dbReference>
<dbReference type="SMART" id="SM00974">
    <property type="entry name" value="T5orf172"/>
    <property type="match status" value="1"/>
</dbReference>